<proteinExistence type="predicted"/>
<dbReference type="AlphaFoldDB" id="A0A0D2CXQ5"/>
<gene>
    <name evidence="1" type="ORF">PV06_11809</name>
</gene>
<dbReference type="GeneID" id="27363883"/>
<evidence type="ECO:0000313" key="1">
    <source>
        <dbReference type="EMBL" id="KIW35863.1"/>
    </source>
</evidence>
<dbReference type="OrthoDB" id="4168525at2759"/>
<sequence length="159" mass="17521">MANKTIYLIKYRTSSTQRAHFAIYVHEGAFPGKGILIHVVGAPMAGFQLEIKENYDLAATLQQYTSHLLGQVPASSTAAIRQLASTVRPPGISQNFMAPVDGVNNKRCQEWTAEYVQLLVQRQFLNQTARQILQSERDPPAFGIGLNPVGRGRGRGRGN</sequence>
<dbReference type="InterPro" id="IPR046670">
    <property type="entry name" value="DUF6540"/>
</dbReference>
<dbReference type="EMBL" id="KN847398">
    <property type="protein sequence ID" value="KIW35863.1"/>
    <property type="molecule type" value="Genomic_DNA"/>
</dbReference>
<dbReference type="HOGENOM" id="CLU_099931_0_0_1"/>
<keyword evidence="2" id="KW-1185">Reference proteome</keyword>
<reference evidence="1 2" key="1">
    <citation type="submission" date="2015-01" db="EMBL/GenBank/DDBJ databases">
        <title>The Genome Sequence of Exophiala oligosperma CBS72588.</title>
        <authorList>
            <consortium name="The Broad Institute Genomics Platform"/>
            <person name="Cuomo C."/>
            <person name="de Hoog S."/>
            <person name="Gorbushina A."/>
            <person name="Stielow B."/>
            <person name="Teixiera M."/>
            <person name="Abouelleil A."/>
            <person name="Chapman S.B."/>
            <person name="Priest M."/>
            <person name="Young S.K."/>
            <person name="Wortman J."/>
            <person name="Nusbaum C."/>
            <person name="Birren B."/>
        </authorList>
    </citation>
    <scope>NUCLEOTIDE SEQUENCE [LARGE SCALE GENOMIC DNA]</scope>
    <source>
        <strain evidence="1 2">CBS 72588</strain>
    </source>
</reference>
<dbReference type="Proteomes" id="UP000053342">
    <property type="component" value="Unassembled WGS sequence"/>
</dbReference>
<dbReference type="RefSeq" id="XP_016256079.1">
    <property type="nucleotide sequence ID" value="XM_016413540.1"/>
</dbReference>
<dbReference type="Pfam" id="PF20174">
    <property type="entry name" value="DUF6540"/>
    <property type="match status" value="1"/>
</dbReference>
<protein>
    <submittedName>
        <fullName evidence="1">Uncharacterized protein</fullName>
    </submittedName>
</protein>
<name>A0A0D2CXQ5_9EURO</name>
<dbReference type="STRING" id="215243.A0A0D2CXQ5"/>
<accession>A0A0D2CXQ5</accession>
<evidence type="ECO:0000313" key="2">
    <source>
        <dbReference type="Proteomes" id="UP000053342"/>
    </source>
</evidence>
<dbReference type="VEuPathDB" id="FungiDB:PV06_11809"/>
<organism evidence="1 2">
    <name type="scientific">Exophiala oligosperma</name>
    <dbReference type="NCBI Taxonomy" id="215243"/>
    <lineage>
        <taxon>Eukaryota</taxon>
        <taxon>Fungi</taxon>
        <taxon>Dikarya</taxon>
        <taxon>Ascomycota</taxon>
        <taxon>Pezizomycotina</taxon>
        <taxon>Eurotiomycetes</taxon>
        <taxon>Chaetothyriomycetidae</taxon>
        <taxon>Chaetothyriales</taxon>
        <taxon>Herpotrichiellaceae</taxon>
        <taxon>Exophiala</taxon>
    </lineage>
</organism>